<feature type="chain" id="PRO_5046465823" description="Lipoprotein" evidence="2">
    <location>
        <begin position="22"/>
        <end position="580"/>
    </location>
</feature>
<proteinExistence type="predicted"/>
<feature type="region of interest" description="Disordered" evidence="1">
    <location>
        <begin position="18"/>
        <end position="64"/>
    </location>
</feature>
<keyword evidence="4" id="KW-1185">Reference proteome</keyword>
<comment type="caution">
    <text evidence="3">The sequence shown here is derived from an EMBL/GenBank/DDBJ whole genome shotgun (WGS) entry which is preliminary data.</text>
</comment>
<organism evidence="3 4">
    <name type="scientific">Nannocystis pusilla</name>
    <dbReference type="NCBI Taxonomy" id="889268"/>
    <lineage>
        <taxon>Bacteria</taxon>
        <taxon>Pseudomonadati</taxon>
        <taxon>Myxococcota</taxon>
        <taxon>Polyangia</taxon>
        <taxon>Nannocystales</taxon>
        <taxon>Nannocystaceae</taxon>
        <taxon>Nannocystis</taxon>
    </lineage>
</organism>
<protein>
    <recommendedName>
        <fullName evidence="5">Lipoprotein</fullName>
    </recommendedName>
</protein>
<evidence type="ECO:0008006" key="5">
    <source>
        <dbReference type="Google" id="ProtNLM"/>
    </source>
</evidence>
<dbReference type="PROSITE" id="PS51257">
    <property type="entry name" value="PROKAR_LIPOPROTEIN"/>
    <property type="match status" value="1"/>
</dbReference>
<evidence type="ECO:0000313" key="4">
    <source>
        <dbReference type="Proteomes" id="UP001139031"/>
    </source>
</evidence>
<keyword evidence="2" id="KW-0732">Signal</keyword>
<dbReference type="RefSeq" id="WP_224197793.1">
    <property type="nucleotide sequence ID" value="NZ_JAIRAU010000060.1"/>
</dbReference>
<name>A0ABS7U6L7_9BACT</name>
<dbReference type="PANTHER" id="PTHR41339:SF1">
    <property type="entry name" value="SECRETED PROTEIN"/>
    <property type="match status" value="1"/>
</dbReference>
<feature type="signal peptide" evidence="2">
    <location>
        <begin position="1"/>
        <end position="21"/>
    </location>
</feature>
<reference evidence="3" key="1">
    <citation type="submission" date="2021-08" db="EMBL/GenBank/DDBJ databases">
        <authorList>
            <person name="Stevens D.C."/>
        </authorList>
    </citation>
    <scope>NUCLEOTIDE SEQUENCE</scope>
    <source>
        <strain evidence="3">DSM 53165</strain>
    </source>
</reference>
<evidence type="ECO:0000256" key="2">
    <source>
        <dbReference type="SAM" id="SignalP"/>
    </source>
</evidence>
<evidence type="ECO:0000313" key="3">
    <source>
        <dbReference type="EMBL" id="MBZ5716051.1"/>
    </source>
</evidence>
<accession>A0ABS7U6L7</accession>
<gene>
    <name evidence="3" type="ORF">K7C98_43040</name>
</gene>
<dbReference type="PANTHER" id="PTHR41339">
    <property type="entry name" value="LIPL48"/>
    <property type="match status" value="1"/>
</dbReference>
<dbReference type="EMBL" id="JAIRAU010000060">
    <property type="protein sequence ID" value="MBZ5716051.1"/>
    <property type="molecule type" value="Genomic_DNA"/>
</dbReference>
<evidence type="ECO:0000256" key="1">
    <source>
        <dbReference type="SAM" id="MobiDB-lite"/>
    </source>
</evidence>
<sequence>MKLLRLAALALSVTACTKPEAATPGQDSKPETAPADGSGPQSAAGGPTAGAQRVTECPRTLGGSESQIDRVISKDCGPVTVVEDYRVDNGSLTLEAGATLQFKDGAALIVGGSDSAKLIVTGTPQEPVTLTSASDKAAGAWRGVELWDKAARSQIIGAVIEFAGTEERALLVAAAEVALADTTIREAKGPAIRIEGAGSLASFAGNTLRKLGSKAAIVAPATALVGIAGGNRYDGGAVIHVEGGYLGKPATWPNPGVPLRINDTIRIDAEGPERAVLSLSPGTELQFGPEGRLSIGGSTEGGLQARGTGEAPITFTAGDRREAGGWSGLQVWARGDVTLEHAAFEFAGGGDESSAALVVEDGALSLREVTFRSNRAGVAVRGQATLRAFADNRFAATPRAIDLPANLVGALGEGNAFDSDARIVVAPGEVTAKTTWAAHGAPLELVGAVQVGAELTLEAGLRVLAGPEAVLEVGGDTPAALLARGTADAPIELRATAGVWRGIKLYGKTTASALQHVLLTQTGAEPAVWVDAPVELRLDNVTCSQCKAAVVGWQCGASVSQSAVLATDGTPAIDAPPQGC</sequence>
<dbReference type="Proteomes" id="UP001139031">
    <property type="component" value="Unassembled WGS sequence"/>
</dbReference>